<feature type="region of interest" description="Disordered" evidence="1">
    <location>
        <begin position="362"/>
        <end position="443"/>
    </location>
</feature>
<feature type="compositionally biased region" description="Basic residues" evidence="1">
    <location>
        <begin position="406"/>
        <end position="437"/>
    </location>
</feature>
<feature type="compositionally biased region" description="Basic residues" evidence="1">
    <location>
        <begin position="362"/>
        <end position="371"/>
    </location>
</feature>
<protein>
    <submittedName>
        <fullName evidence="2">Uncharacterized protein</fullName>
    </submittedName>
</protein>
<feature type="compositionally biased region" description="Basic residues" evidence="1">
    <location>
        <begin position="127"/>
        <end position="136"/>
    </location>
</feature>
<feature type="compositionally biased region" description="Low complexity" evidence="1">
    <location>
        <begin position="217"/>
        <end position="234"/>
    </location>
</feature>
<feature type="compositionally biased region" description="Basic residues" evidence="1">
    <location>
        <begin position="27"/>
        <end position="40"/>
    </location>
</feature>
<feature type="compositionally biased region" description="Basic and acidic residues" evidence="1">
    <location>
        <begin position="372"/>
        <end position="396"/>
    </location>
</feature>
<feature type="compositionally biased region" description="Basic residues" evidence="1">
    <location>
        <begin position="294"/>
        <end position="306"/>
    </location>
</feature>
<feature type="compositionally biased region" description="Basic and acidic residues" evidence="1">
    <location>
        <begin position="117"/>
        <end position="126"/>
    </location>
</feature>
<accession>A0A6J4VSI5</accession>
<feature type="compositionally biased region" description="Gly residues" evidence="1">
    <location>
        <begin position="101"/>
        <end position="114"/>
    </location>
</feature>
<gene>
    <name evidence="2" type="ORF">AVDCRST_MAG88-4061</name>
</gene>
<evidence type="ECO:0000256" key="1">
    <source>
        <dbReference type="SAM" id="MobiDB-lite"/>
    </source>
</evidence>
<sequence>EEACHPPPHTPTGSDRPPTARPGPGPGRHRAPTAPGRRRGGGQLLPRDRPHPRRPFRPLLERGRRGAPVRPPPLGGVRRGRPHDPVLRARGATPLPRAGGNAMGGAAGAPGTGGARRATERSDPGRGRRRPPRRRPALLPGNGAYPRRRLRACLGRGWRAADVRLPPDRGVYRRQPNRRGAAAVPVLRAGALRVSPGACRRPRRGTDGAARRRARPGARPLRFPALRPGPRAAGNCPHDRARHDRPPLDRADVRRRRRPRLRAADPRPPRCRRGPRLVRPHRAVGAREPGPGSAHRRRRPPGHQPHRQPPLLHRPLRPARRPEPRRADCRARPRRCQHCAADRSQHPALVPPALWRLRRRGVGAGRRRRLQLQRDVDGRHARLERPVARRDRRPDPARGGAGGHRAPARRGRLARRRRAQRDHRRPARAGLRIRHGGRVSGRV</sequence>
<reference evidence="2" key="1">
    <citation type="submission" date="2020-02" db="EMBL/GenBank/DDBJ databases">
        <authorList>
            <person name="Meier V. D."/>
        </authorList>
    </citation>
    <scope>NUCLEOTIDE SEQUENCE</scope>
    <source>
        <strain evidence="2">AVDCRST_MAG88</strain>
    </source>
</reference>
<feature type="compositionally biased region" description="Basic and acidic residues" evidence="1">
    <location>
        <begin position="237"/>
        <end position="252"/>
    </location>
</feature>
<evidence type="ECO:0000313" key="2">
    <source>
        <dbReference type="EMBL" id="CAA9586737.1"/>
    </source>
</evidence>
<feature type="compositionally biased region" description="Basic and acidic residues" evidence="1">
    <location>
        <begin position="320"/>
        <end position="331"/>
    </location>
</feature>
<name>A0A6J4VSI5_9BACT</name>
<proteinExistence type="predicted"/>
<feature type="non-terminal residue" evidence="2">
    <location>
        <position position="1"/>
    </location>
</feature>
<feature type="compositionally biased region" description="Pro residues" evidence="1">
    <location>
        <begin position="1"/>
        <end position="10"/>
    </location>
</feature>
<dbReference type="EMBL" id="CADCWM010001004">
    <property type="protein sequence ID" value="CAA9586737.1"/>
    <property type="molecule type" value="Genomic_DNA"/>
</dbReference>
<organism evidence="2">
    <name type="scientific">uncultured Thermomicrobiales bacterium</name>
    <dbReference type="NCBI Taxonomy" id="1645740"/>
    <lineage>
        <taxon>Bacteria</taxon>
        <taxon>Pseudomonadati</taxon>
        <taxon>Thermomicrobiota</taxon>
        <taxon>Thermomicrobia</taxon>
        <taxon>Thermomicrobiales</taxon>
        <taxon>environmental samples</taxon>
    </lineage>
</organism>
<feature type="non-terminal residue" evidence="2">
    <location>
        <position position="443"/>
    </location>
</feature>
<feature type="compositionally biased region" description="Basic residues" evidence="1">
    <location>
        <begin position="269"/>
        <end position="284"/>
    </location>
</feature>
<feature type="region of interest" description="Disordered" evidence="1">
    <location>
        <begin position="197"/>
        <end position="332"/>
    </location>
</feature>
<dbReference type="AlphaFoldDB" id="A0A6J4VSI5"/>
<feature type="region of interest" description="Disordered" evidence="1">
    <location>
        <begin position="1"/>
        <end position="144"/>
    </location>
</feature>